<comment type="cofactor">
    <cofactor evidence="1 6">
        <name>heme</name>
        <dbReference type="ChEBI" id="CHEBI:30413"/>
    </cofactor>
</comment>
<name>A0A5M3N630_CONPW</name>
<feature type="chain" id="PRO_5024358289" evidence="8">
    <location>
        <begin position="30"/>
        <end position="501"/>
    </location>
</feature>
<dbReference type="Proteomes" id="UP000053558">
    <property type="component" value="Unassembled WGS sequence"/>
</dbReference>
<keyword evidence="4 7" id="KW-0560">Oxidoreductase</keyword>
<keyword evidence="8" id="KW-0732">Signal</keyword>
<sequence length="501" mass="56731">MDSAGLTAHGLAIFLGLCTLYCVERLGNAELSSIPTVGPRGYFSSYYGAVRFIGHAREMIQEGYEKFKGGVYKVPMVDRWVVVVTDPDSIDELRKKTEEELSFDQATKDLLRVEYTFGNEVQLNPYHAMVVRNQLTRRLADIFPAMHEEIVLAFNDVIPAQQNEWVAVTAYEAMMLITCRASNRIFIGEDLCREPELADIQANFALQVVMRATLMNFFPKILHPIIGRLLTNAPSSLQRCMTLLGSVVEERLRIFARDGPESAEMPDDVISWLIEVSKEEDRNARSVCLRILILNFASLHTSSQTFTHALYHLAVADPNTLTLLREEIQTVTDAEGWTKSAMSNLWRLDSFLKESQRVSGTSILPVVRKTMKTMTLSNGIVIPTHTHVAIATIPIHRDEQYYENADSFQPFRFVKSWPEGDEGSLSQQLVSTSSCYMAFGHGQRACPGRFFASLIMKTMMAHLVLHYDVKVEDGIRPPDQWMMMNCSPNRTAKVLFRKRQA</sequence>
<dbReference type="PRINTS" id="PR00465">
    <property type="entry name" value="EP450IV"/>
</dbReference>
<evidence type="ECO:0000256" key="1">
    <source>
        <dbReference type="ARBA" id="ARBA00001971"/>
    </source>
</evidence>
<keyword evidence="6 7" id="KW-0349">Heme</keyword>
<dbReference type="PROSITE" id="PS00086">
    <property type="entry name" value="CYTOCHROME_P450"/>
    <property type="match status" value="1"/>
</dbReference>
<dbReference type="GO" id="GO:0004497">
    <property type="term" value="F:monooxygenase activity"/>
    <property type="evidence" value="ECO:0007669"/>
    <property type="project" value="UniProtKB-KW"/>
</dbReference>
<proteinExistence type="inferred from homology"/>
<keyword evidence="10" id="KW-1185">Reference proteome</keyword>
<evidence type="ECO:0000256" key="2">
    <source>
        <dbReference type="ARBA" id="ARBA00010617"/>
    </source>
</evidence>
<evidence type="ECO:0000256" key="6">
    <source>
        <dbReference type="PIRSR" id="PIRSR602403-1"/>
    </source>
</evidence>
<dbReference type="PANTHER" id="PTHR46206">
    <property type="entry name" value="CYTOCHROME P450"/>
    <property type="match status" value="1"/>
</dbReference>
<accession>A0A5M3N630</accession>
<dbReference type="InterPro" id="IPR002403">
    <property type="entry name" value="Cyt_P450_E_grp-IV"/>
</dbReference>
<evidence type="ECO:0000256" key="3">
    <source>
        <dbReference type="ARBA" id="ARBA00022723"/>
    </source>
</evidence>
<comment type="caution">
    <text evidence="9">The sequence shown here is derived from an EMBL/GenBank/DDBJ whole genome shotgun (WGS) entry which is preliminary data.</text>
</comment>
<keyword evidence="3 6" id="KW-0479">Metal-binding</keyword>
<reference evidence="10" key="1">
    <citation type="journal article" date="2012" name="Science">
        <title>The Paleozoic origin of enzymatic lignin decomposition reconstructed from 31 fungal genomes.</title>
        <authorList>
            <person name="Floudas D."/>
            <person name="Binder M."/>
            <person name="Riley R."/>
            <person name="Barry K."/>
            <person name="Blanchette R.A."/>
            <person name="Henrissat B."/>
            <person name="Martinez A.T."/>
            <person name="Otillar R."/>
            <person name="Spatafora J.W."/>
            <person name="Yadav J.S."/>
            <person name="Aerts A."/>
            <person name="Benoit I."/>
            <person name="Boyd A."/>
            <person name="Carlson A."/>
            <person name="Copeland A."/>
            <person name="Coutinho P.M."/>
            <person name="de Vries R.P."/>
            <person name="Ferreira P."/>
            <person name="Findley K."/>
            <person name="Foster B."/>
            <person name="Gaskell J."/>
            <person name="Glotzer D."/>
            <person name="Gorecki P."/>
            <person name="Heitman J."/>
            <person name="Hesse C."/>
            <person name="Hori C."/>
            <person name="Igarashi K."/>
            <person name="Jurgens J.A."/>
            <person name="Kallen N."/>
            <person name="Kersten P."/>
            <person name="Kohler A."/>
            <person name="Kuees U."/>
            <person name="Kumar T.K.A."/>
            <person name="Kuo A."/>
            <person name="LaButti K."/>
            <person name="Larrondo L.F."/>
            <person name="Lindquist E."/>
            <person name="Ling A."/>
            <person name="Lombard V."/>
            <person name="Lucas S."/>
            <person name="Lundell T."/>
            <person name="Martin R."/>
            <person name="McLaughlin D.J."/>
            <person name="Morgenstern I."/>
            <person name="Morin E."/>
            <person name="Murat C."/>
            <person name="Nagy L.G."/>
            <person name="Nolan M."/>
            <person name="Ohm R.A."/>
            <person name="Patyshakuliyeva A."/>
            <person name="Rokas A."/>
            <person name="Ruiz-Duenas F.J."/>
            <person name="Sabat G."/>
            <person name="Salamov A."/>
            <person name="Samejima M."/>
            <person name="Schmutz J."/>
            <person name="Slot J.C."/>
            <person name="St John F."/>
            <person name="Stenlid J."/>
            <person name="Sun H."/>
            <person name="Sun S."/>
            <person name="Syed K."/>
            <person name="Tsang A."/>
            <person name="Wiebenga A."/>
            <person name="Young D."/>
            <person name="Pisabarro A."/>
            <person name="Eastwood D.C."/>
            <person name="Martin F."/>
            <person name="Cullen D."/>
            <person name="Grigoriev I.V."/>
            <person name="Hibbett D.S."/>
        </authorList>
    </citation>
    <scope>NUCLEOTIDE SEQUENCE [LARGE SCALE GENOMIC DNA]</scope>
    <source>
        <strain evidence="10">RWD-64-598 SS2</strain>
    </source>
</reference>
<dbReference type="Pfam" id="PF00067">
    <property type="entry name" value="p450"/>
    <property type="match status" value="1"/>
</dbReference>
<dbReference type="SUPFAM" id="SSF48264">
    <property type="entry name" value="Cytochrome P450"/>
    <property type="match status" value="1"/>
</dbReference>
<keyword evidence="5 6" id="KW-0408">Iron</keyword>
<dbReference type="InterPro" id="IPR017972">
    <property type="entry name" value="Cyt_P450_CS"/>
</dbReference>
<dbReference type="GO" id="GO:0005506">
    <property type="term" value="F:iron ion binding"/>
    <property type="evidence" value="ECO:0007669"/>
    <property type="project" value="InterPro"/>
</dbReference>
<feature type="signal peptide" evidence="8">
    <location>
        <begin position="1"/>
        <end position="29"/>
    </location>
</feature>
<keyword evidence="7" id="KW-0503">Monooxygenase</keyword>
<evidence type="ECO:0000256" key="4">
    <source>
        <dbReference type="ARBA" id="ARBA00023002"/>
    </source>
</evidence>
<dbReference type="GeneID" id="19200582"/>
<evidence type="ECO:0000313" key="9">
    <source>
        <dbReference type="EMBL" id="EIW86892.1"/>
    </source>
</evidence>
<dbReference type="EMBL" id="JH711573">
    <property type="protein sequence ID" value="EIW86892.1"/>
    <property type="molecule type" value="Genomic_DNA"/>
</dbReference>
<evidence type="ECO:0000313" key="10">
    <source>
        <dbReference type="Proteomes" id="UP000053558"/>
    </source>
</evidence>
<evidence type="ECO:0000256" key="7">
    <source>
        <dbReference type="RuleBase" id="RU000461"/>
    </source>
</evidence>
<dbReference type="KEGG" id="cput:CONPUDRAFT_134234"/>
<dbReference type="InterPro" id="IPR036396">
    <property type="entry name" value="Cyt_P450_sf"/>
</dbReference>
<protein>
    <submittedName>
        <fullName evidence="9">Cytochrome P450</fullName>
    </submittedName>
</protein>
<dbReference type="OrthoDB" id="1844152at2759"/>
<dbReference type="Gene3D" id="1.10.630.10">
    <property type="entry name" value="Cytochrome P450"/>
    <property type="match status" value="1"/>
</dbReference>
<dbReference type="OMA" id="WMIDATR"/>
<gene>
    <name evidence="9" type="ORF">CONPUDRAFT_134234</name>
</gene>
<comment type="similarity">
    <text evidence="2 7">Belongs to the cytochrome P450 family.</text>
</comment>
<dbReference type="GO" id="GO:0020037">
    <property type="term" value="F:heme binding"/>
    <property type="evidence" value="ECO:0007669"/>
    <property type="project" value="InterPro"/>
</dbReference>
<dbReference type="CDD" id="cd11041">
    <property type="entry name" value="CYP503A1-like"/>
    <property type="match status" value="1"/>
</dbReference>
<organism evidence="9 10">
    <name type="scientific">Coniophora puteana (strain RWD-64-598)</name>
    <name type="common">Brown rot fungus</name>
    <dbReference type="NCBI Taxonomy" id="741705"/>
    <lineage>
        <taxon>Eukaryota</taxon>
        <taxon>Fungi</taxon>
        <taxon>Dikarya</taxon>
        <taxon>Basidiomycota</taxon>
        <taxon>Agaricomycotina</taxon>
        <taxon>Agaricomycetes</taxon>
        <taxon>Agaricomycetidae</taxon>
        <taxon>Boletales</taxon>
        <taxon>Coniophorineae</taxon>
        <taxon>Coniophoraceae</taxon>
        <taxon>Coniophora</taxon>
    </lineage>
</organism>
<dbReference type="RefSeq" id="XP_007763554.1">
    <property type="nucleotide sequence ID" value="XM_007765364.1"/>
</dbReference>
<dbReference type="GO" id="GO:0016705">
    <property type="term" value="F:oxidoreductase activity, acting on paired donors, with incorporation or reduction of molecular oxygen"/>
    <property type="evidence" value="ECO:0007669"/>
    <property type="project" value="InterPro"/>
</dbReference>
<feature type="binding site" description="axial binding residue" evidence="6">
    <location>
        <position position="446"/>
    </location>
    <ligand>
        <name>heme</name>
        <dbReference type="ChEBI" id="CHEBI:30413"/>
    </ligand>
    <ligandPart>
        <name>Fe</name>
        <dbReference type="ChEBI" id="CHEBI:18248"/>
    </ligandPart>
</feature>
<evidence type="ECO:0000256" key="8">
    <source>
        <dbReference type="SAM" id="SignalP"/>
    </source>
</evidence>
<dbReference type="AlphaFoldDB" id="A0A5M3N630"/>
<evidence type="ECO:0000256" key="5">
    <source>
        <dbReference type="ARBA" id="ARBA00023004"/>
    </source>
</evidence>
<dbReference type="InterPro" id="IPR001128">
    <property type="entry name" value="Cyt_P450"/>
</dbReference>